<sequence length="189" mass="22461">MVNDLIAMLFFSLAICYIICLIWNLVVKFIKDEKYKFIKDNRFYELQFKKNYHIKLDFKSRIEEIKDLKSNFKNLQLHELKLLKADVESKLESSYSFTLLPPFIALSVTLITYIIKDPTIQGIPAVFLLIFLFISIIIPVYSVINERCRIMFIKNIIDICIEEKKKPNVIYTVMPSKPNSNRRKKIRRK</sequence>
<evidence type="ECO:0000256" key="1">
    <source>
        <dbReference type="SAM" id="Phobius"/>
    </source>
</evidence>
<keyword evidence="1" id="KW-1133">Transmembrane helix</keyword>
<dbReference type="RefSeq" id="WP_284680292.1">
    <property type="nucleotide sequence ID" value="NZ_CP060096.1"/>
</dbReference>
<reference evidence="2" key="1">
    <citation type="submission" date="2020-08" db="EMBL/GenBank/DDBJ databases">
        <title>Genomic insights into the carbon and energy metabolism of the first obligate autotrophic acetogenic bacterium Aceticella autotrophica gen. nov., sp. nov.</title>
        <authorList>
            <person name="Toshchakov S.V."/>
            <person name="Elcheninov A.G."/>
            <person name="Kublanov I.V."/>
            <person name="Frolov E.N."/>
            <person name="Lebedinsky A.V."/>
        </authorList>
    </citation>
    <scope>NUCLEOTIDE SEQUENCE</scope>
    <source>
        <strain evidence="2">3443-3Ac</strain>
    </source>
</reference>
<accession>A0A975AW59</accession>
<feature type="transmembrane region" description="Helical" evidence="1">
    <location>
        <begin position="94"/>
        <end position="115"/>
    </location>
</feature>
<keyword evidence="3" id="KW-1185">Reference proteome</keyword>
<evidence type="ECO:0000313" key="2">
    <source>
        <dbReference type="EMBL" id="QSZ27590.1"/>
    </source>
</evidence>
<keyword evidence="1" id="KW-0472">Membrane</keyword>
<keyword evidence="1" id="KW-0812">Transmembrane</keyword>
<dbReference type="Proteomes" id="UP000671913">
    <property type="component" value="Chromosome"/>
</dbReference>
<feature type="transmembrane region" description="Helical" evidence="1">
    <location>
        <begin position="6"/>
        <end position="27"/>
    </location>
</feature>
<feature type="transmembrane region" description="Helical" evidence="1">
    <location>
        <begin position="121"/>
        <end position="144"/>
    </location>
</feature>
<dbReference type="AlphaFoldDB" id="A0A975AW59"/>
<dbReference type="KEGG" id="aaut:ACETAC_01350"/>
<dbReference type="EMBL" id="CP060096">
    <property type="protein sequence ID" value="QSZ27590.1"/>
    <property type="molecule type" value="Genomic_DNA"/>
</dbReference>
<name>A0A975AW59_9THEO</name>
<protein>
    <submittedName>
        <fullName evidence="2">Uncharacterized protein</fullName>
    </submittedName>
</protein>
<gene>
    <name evidence="2" type="ORF">ACETAC_01350</name>
</gene>
<evidence type="ECO:0000313" key="3">
    <source>
        <dbReference type="Proteomes" id="UP000671913"/>
    </source>
</evidence>
<organism evidence="2 3">
    <name type="scientific">Aceticella autotrophica</name>
    <dbReference type="NCBI Taxonomy" id="2755338"/>
    <lineage>
        <taxon>Bacteria</taxon>
        <taxon>Bacillati</taxon>
        <taxon>Bacillota</taxon>
        <taxon>Clostridia</taxon>
        <taxon>Thermoanaerobacterales</taxon>
        <taxon>Thermoanaerobacteraceae</taxon>
        <taxon>Aceticella</taxon>
    </lineage>
</organism>
<proteinExistence type="predicted"/>